<reference evidence="1" key="1">
    <citation type="submission" date="2022-10" db="EMBL/GenBank/DDBJ databases">
        <title>Genome Sequence of Xylaria curta.</title>
        <authorList>
            <person name="Buettner E."/>
        </authorList>
    </citation>
    <scope>NUCLEOTIDE SEQUENCE</scope>
    <source>
        <strain evidence="1">Babe10</strain>
    </source>
</reference>
<evidence type="ECO:0000313" key="1">
    <source>
        <dbReference type="EMBL" id="KAJ2969306.1"/>
    </source>
</evidence>
<organism evidence="1 2">
    <name type="scientific">Xylaria curta</name>
    <dbReference type="NCBI Taxonomy" id="42375"/>
    <lineage>
        <taxon>Eukaryota</taxon>
        <taxon>Fungi</taxon>
        <taxon>Dikarya</taxon>
        <taxon>Ascomycota</taxon>
        <taxon>Pezizomycotina</taxon>
        <taxon>Sordariomycetes</taxon>
        <taxon>Xylariomycetidae</taxon>
        <taxon>Xylariales</taxon>
        <taxon>Xylariaceae</taxon>
        <taxon>Xylaria</taxon>
    </lineage>
</organism>
<dbReference type="EMBL" id="JAPDGR010004050">
    <property type="protein sequence ID" value="KAJ2969306.1"/>
    <property type="molecule type" value="Genomic_DNA"/>
</dbReference>
<sequence length="387" mass="42287">MSPSESLPSIRLSAFYDARASRPSLSFTPVARTLPTGKETIKVGRYSERENHATIPMNSPSAAPVGFKSKVVSRRHCEFWFEKGKWYIKDVKSSSGTFLNHIRLSAPATESRPYPINDGDIVQLGIDFKGGEEMIYRCVKMRIELNRGWQAKPNAFNMTTHKRLRDLTATAASASASGSSHAQDCSICLNAIAPCQSLFVAPCSHTWHYKCIREMLHGPSWPIFMCPNCRATADLDAEIEEPPDDWQQLPEAVLEEKAEGEAAHADNTAISMSPKPNNDSHGRHASQGKPDETAAVHFESTATPQTHAGSSRHAMSDPLPIPNASQRRTPSPTRNGLVNGHEGPITPRNDAGPWVFDGNPARVSQESTRRNAMGSLNAAAQAGPNQI</sequence>
<dbReference type="Proteomes" id="UP001143856">
    <property type="component" value="Unassembled WGS sequence"/>
</dbReference>
<accession>A0ACC1MSH8</accession>
<protein>
    <submittedName>
        <fullName evidence="1">Uncharacterized protein</fullName>
    </submittedName>
</protein>
<comment type="caution">
    <text evidence="1">The sequence shown here is derived from an EMBL/GenBank/DDBJ whole genome shotgun (WGS) entry which is preliminary data.</text>
</comment>
<keyword evidence="2" id="KW-1185">Reference proteome</keyword>
<name>A0ACC1MSH8_9PEZI</name>
<proteinExistence type="predicted"/>
<gene>
    <name evidence="1" type="ORF">NUW58_g10020</name>
</gene>
<evidence type="ECO:0000313" key="2">
    <source>
        <dbReference type="Proteomes" id="UP001143856"/>
    </source>
</evidence>